<gene>
    <name evidence="2" type="ORF">SCLO_4000180</name>
</gene>
<dbReference type="KEGG" id="sclo:SCLO_4000180"/>
<proteinExistence type="predicted"/>
<evidence type="ECO:0000313" key="2">
    <source>
        <dbReference type="EMBL" id="BAV66822.1"/>
    </source>
</evidence>
<evidence type="ECO:0000313" key="3">
    <source>
        <dbReference type="Proteomes" id="UP000218272"/>
    </source>
</evidence>
<geneLocation type="plasmid" evidence="3">
    <name>psclo_4 dna</name>
</geneLocation>
<sequence>MQQSHAQHLAAPPKAQLTRHQMDDDEFVTDVEGNQRLRPVWSHQIYSRHLAVRWETQHRELPVIGDLRRLKLAGALHLVVHVARPFDDPMIESAANGPALQGSRLHGNLRGPETRGAVCIVPGISEPHLKIGLAVAARDRTAASGQLERIAAQFASARRGDDEIGRSGTLTRLEEQDVPGDGDLPRYGVAQRDVLDRLIVAQDNLCCGPERADDPIDLGLFIFDELDARVGRTTSRNFDRVRRRYRHQRANDGGGERPHRITSGSAR</sequence>
<organism evidence="2 3">
    <name type="scientific">Sphingobium cloacae</name>
    <dbReference type="NCBI Taxonomy" id="120107"/>
    <lineage>
        <taxon>Bacteria</taxon>
        <taxon>Pseudomonadati</taxon>
        <taxon>Pseudomonadota</taxon>
        <taxon>Alphaproteobacteria</taxon>
        <taxon>Sphingomonadales</taxon>
        <taxon>Sphingomonadaceae</taxon>
        <taxon>Sphingobium</taxon>
    </lineage>
</organism>
<dbReference type="Proteomes" id="UP000218272">
    <property type="component" value="Plasmid pSCLO_4"/>
</dbReference>
<dbReference type="EMBL" id="AP017658">
    <property type="protein sequence ID" value="BAV66822.1"/>
    <property type="molecule type" value="Genomic_DNA"/>
</dbReference>
<protein>
    <submittedName>
        <fullName evidence="2">Uncharacterized protein</fullName>
    </submittedName>
</protein>
<keyword evidence="3" id="KW-1185">Reference proteome</keyword>
<accession>A0A1E1F8H6</accession>
<name>A0A1E1F8H6_9SPHN</name>
<feature type="region of interest" description="Disordered" evidence="1">
    <location>
        <begin position="1"/>
        <end position="20"/>
    </location>
</feature>
<feature type="region of interest" description="Disordered" evidence="1">
    <location>
        <begin position="243"/>
        <end position="267"/>
    </location>
</feature>
<keyword evidence="2" id="KW-0614">Plasmid</keyword>
<dbReference type="AlphaFoldDB" id="A0A1E1F8H6"/>
<evidence type="ECO:0000256" key="1">
    <source>
        <dbReference type="SAM" id="MobiDB-lite"/>
    </source>
</evidence>
<reference evidence="2 3" key="1">
    <citation type="submission" date="2016-10" db="EMBL/GenBank/DDBJ databases">
        <title>Complete Genome Sequence of the Nonylphenol-Degrading Bacterium Sphingobium cloacae JCM 10874T.</title>
        <authorList>
            <person name="Ootsuka M."/>
            <person name="Nishizawa T."/>
            <person name="Ohta H."/>
        </authorList>
    </citation>
    <scope>NUCLEOTIDE SEQUENCE [LARGE SCALE GENOMIC DNA]</scope>
    <source>
        <strain evidence="2 3">JCM 10874</strain>
        <plasmid evidence="3">psclo_4 dna</plasmid>
    </source>
</reference>